<sequence length="144" mass="15418">MTTGLSSSRSSSYRPILETLGDMYNGIKKAMGPALETSAHLCLPLARPSTRKKEILSLSSGKAPGKDGIPPGVIECTTDAFDIHSSVLAPTLFGIFSAVKGDYLHTGSDGSDAALVIHTKTELQRLLDRFVKSCYKFSLTDNQP</sequence>
<name>A0A9D4D597_DREPO</name>
<accession>A0A9D4D597</accession>
<dbReference type="AlphaFoldDB" id="A0A9D4D597"/>
<dbReference type="Proteomes" id="UP000828390">
    <property type="component" value="Unassembled WGS sequence"/>
</dbReference>
<organism evidence="1 2">
    <name type="scientific">Dreissena polymorpha</name>
    <name type="common">Zebra mussel</name>
    <name type="synonym">Mytilus polymorpha</name>
    <dbReference type="NCBI Taxonomy" id="45954"/>
    <lineage>
        <taxon>Eukaryota</taxon>
        <taxon>Metazoa</taxon>
        <taxon>Spiralia</taxon>
        <taxon>Lophotrochozoa</taxon>
        <taxon>Mollusca</taxon>
        <taxon>Bivalvia</taxon>
        <taxon>Autobranchia</taxon>
        <taxon>Heteroconchia</taxon>
        <taxon>Euheterodonta</taxon>
        <taxon>Imparidentia</taxon>
        <taxon>Neoheterodontei</taxon>
        <taxon>Myida</taxon>
        <taxon>Dreissenoidea</taxon>
        <taxon>Dreissenidae</taxon>
        <taxon>Dreissena</taxon>
    </lineage>
</organism>
<proteinExistence type="predicted"/>
<dbReference type="EMBL" id="JAIWYP010000011">
    <property type="protein sequence ID" value="KAH3738992.1"/>
    <property type="molecule type" value="Genomic_DNA"/>
</dbReference>
<reference evidence="1" key="1">
    <citation type="journal article" date="2019" name="bioRxiv">
        <title>The Genome of the Zebra Mussel, Dreissena polymorpha: A Resource for Invasive Species Research.</title>
        <authorList>
            <person name="McCartney M.A."/>
            <person name="Auch B."/>
            <person name="Kono T."/>
            <person name="Mallez S."/>
            <person name="Zhang Y."/>
            <person name="Obille A."/>
            <person name="Becker A."/>
            <person name="Abrahante J.E."/>
            <person name="Garbe J."/>
            <person name="Badalamenti J.P."/>
            <person name="Herman A."/>
            <person name="Mangelson H."/>
            <person name="Liachko I."/>
            <person name="Sullivan S."/>
            <person name="Sone E.D."/>
            <person name="Koren S."/>
            <person name="Silverstein K.A.T."/>
            <person name="Beckman K.B."/>
            <person name="Gohl D.M."/>
        </authorList>
    </citation>
    <scope>NUCLEOTIDE SEQUENCE</scope>
    <source>
        <strain evidence="1">Duluth1</strain>
        <tissue evidence="1">Whole animal</tissue>
    </source>
</reference>
<protein>
    <submittedName>
        <fullName evidence="1">Uncharacterized protein</fullName>
    </submittedName>
</protein>
<evidence type="ECO:0000313" key="2">
    <source>
        <dbReference type="Proteomes" id="UP000828390"/>
    </source>
</evidence>
<keyword evidence="2" id="KW-1185">Reference proteome</keyword>
<reference evidence="1" key="2">
    <citation type="submission" date="2020-11" db="EMBL/GenBank/DDBJ databases">
        <authorList>
            <person name="McCartney M.A."/>
            <person name="Auch B."/>
            <person name="Kono T."/>
            <person name="Mallez S."/>
            <person name="Becker A."/>
            <person name="Gohl D.M."/>
            <person name="Silverstein K.A.T."/>
            <person name="Koren S."/>
            <person name="Bechman K.B."/>
            <person name="Herman A."/>
            <person name="Abrahante J.E."/>
            <person name="Garbe J."/>
        </authorList>
    </citation>
    <scope>NUCLEOTIDE SEQUENCE</scope>
    <source>
        <strain evidence="1">Duluth1</strain>
        <tissue evidence="1">Whole animal</tissue>
    </source>
</reference>
<comment type="caution">
    <text evidence="1">The sequence shown here is derived from an EMBL/GenBank/DDBJ whole genome shotgun (WGS) entry which is preliminary data.</text>
</comment>
<gene>
    <name evidence="1" type="ORF">DPMN_045636</name>
</gene>
<evidence type="ECO:0000313" key="1">
    <source>
        <dbReference type="EMBL" id="KAH3738992.1"/>
    </source>
</evidence>